<dbReference type="InterPro" id="IPR031973">
    <property type="entry name" value="Deltameth_res_prag01"/>
</dbReference>
<evidence type="ECO:0000256" key="1">
    <source>
        <dbReference type="SAM" id="Phobius"/>
    </source>
</evidence>
<evidence type="ECO:0000313" key="4">
    <source>
        <dbReference type="Proteomes" id="UP000594454"/>
    </source>
</evidence>
<proteinExistence type="predicted"/>
<evidence type="ECO:0000259" key="2">
    <source>
        <dbReference type="Pfam" id="PF16020"/>
    </source>
</evidence>
<sequence>MLARQIILRSLAARNAGALSRAYHGGHHKVATMNDLPVPQGDWQEAYQKKQAKYNAVLVAGIAMLATAIGLAKSTGLIQLNFSPPKSLD</sequence>
<dbReference type="InParanoid" id="A0A7R8UHU4"/>
<dbReference type="EMBL" id="LR899010">
    <property type="protein sequence ID" value="CAD7080965.1"/>
    <property type="molecule type" value="Genomic_DNA"/>
</dbReference>
<keyword evidence="4" id="KW-1185">Reference proteome</keyword>
<dbReference type="AlphaFoldDB" id="A0A7R8UHU4"/>
<keyword evidence="1" id="KW-1133">Transmembrane helix</keyword>
<dbReference type="OMA" id="IHFNYYV"/>
<accession>A0A7R8UHU4</accession>
<reference evidence="3 4" key="1">
    <citation type="submission" date="2020-11" db="EMBL/GenBank/DDBJ databases">
        <authorList>
            <person name="Wallbank WR R."/>
            <person name="Pardo Diaz C."/>
            <person name="Kozak K."/>
            <person name="Martin S."/>
            <person name="Jiggins C."/>
            <person name="Moest M."/>
            <person name="Warren A I."/>
            <person name="Generalovic N T."/>
            <person name="Byers J.R.P. K."/>
            <person name="Montejo-Kovacevich G."/>
            <person name="Yen C E."/>
        </authorList>
    </citation>
    <scope>NUCLEOTIDE SEQUENCE [LARGE SCALE GENOMIC DNA]</scope>
</reference>
<dbReference type="PANTHER" id="PTHR22133:SF2">
    <property type="entry name" value="AT01821P-RELATED"/>
    <property type="match status" value="1"/>
</dbReference>
<dbReference type="OrthoDB" id="9981889at2759"/>
<feature type="transmembrane region" description="Helical" evidence="1">
    <location>
        <begin position="54"/>
        <end position="72"/>
    </location>
</feature>
<dbReference type="FunCoup" id="A0A7R8UHU4">
    <property type="interactions" value="268"/>
</dbReference>
<gene>
    <name evidence="3" type="ORF">HERILL_LOCUS4095</name>
</gene>
<evidence type="ECO:0000313" key="3">
    <source>
        <dbReference type="EMBL" id="CAD7080965.1"/>
    </source>
</evidence>
<feature type="domain" description="Deltamethrin resistance protein prag01" evidence="2">
    <location>
        <begin position="34"/>
        <end position="85"/>
    </location>
</feature>
<dbReference type="Pfam" id="PF16020">
    <property type="entry name" value="Deltameth_res"/>
    <property type="match status" value="1"/>
</dbReference>
<name>A0A7R8UHU4_HERIL</name>
<dbReference type="Proteomes" id="UP000594454">
    <property type="component" value="Chromosome 2"/>
</dbReference>
<keyword evidence="1" id="KW-0812">Transmembrane</keyword>
<dbReference type="PANTHER" id="PTHR22133">
    <property type="entry name" value="AT01821P-RELATED"/>
    <property type="match status" value="1"/>
</dbReference>
<protein>
    <recommendedName>
        <fullName evidence="2">Deltamethrin resistance protein prag01 domain-containing protein</fullName>
    </recommendedName>
</protein>
<organism evidence="3 4">
    <name type="scientific">Hermetia illucens</name>
    <name type="common">Black soldier fly</name>
    <dbReference type="NCBI Taxonomy" id="343691"/>
    <lineage>
        <taxon>Eukaryota</taxon>
        <taxon>Metazoa</taxon>
        <taxon>Ecdysozoa</taxon>
        <taxon>Arthropoda</taxon>
        <taxon>Hexapoda</taxon>
        <taxon>Insecta</taxon>
        <taxon>Pterygota</taxon>
        <taxon>Neoptera</taxon>
        <taxon>Endopterygota</taxon>
        <taxon>Diptera</taxon>
        <taxon>Brachycera</taxon>
        <taxon>Stratiomyomorpha</taxon>
        <taxon>Stratiomyidae</taxon>
        <taxon>Hermetiinae</taxon>
        <taxon>Hermetia</taxon>
    </lineage>
</organism>
<keyword evidence="1" id="KW-0472">Membrane</keyword>